<dbReference type="RefSeq" id="WP_203830306.1">
    <property type="nucleotide sequence ID" value="NZ_BAAATY010000014.1"/>
</dbReference>
<dbReference type="Proteomes" id="UP000624709">
    <property type="component" value="Unassembled WGS sequence"/>
</dbReference>
<comment type="caution">
    <text evidence="2">The sequence shown here is derived from an EMBL/GenBank/DDBJ whole genome shotgun (WGS) entry which is preliminary data.</text>
</comment>
<keyword evidence="1" id="KW-0812">Transmembrane</keyword>
<sequence length="372" mass="40422">MTRTLDELRDTLDRHAGQAPPADITLLPAVRGRAAQLRRRRTVLGGAALVAAIAVTAGITPLIVRTDAPVTATARAWSRTPEQTSITLRAGSPFLLLDRKSTPTGQFVRVRNLQDVKSARPGVKGRNEGADVLSFDPGAFDPAELQKGTPVTIGDRHGWFARDMHAGVPDSGFDGSFVGWRDSSGVWVLVMNRSAETPDGLVEVARDIRVVDGMDAVSPMTLGWVPPGLQIYRADVNTSRIGGLSASFGLGYATDRKPDLLWFDSVREALPFELQLTRLAPQEWSNYQRELQGHPPVKMNGADTWYLPRPNTLFATQGQDGGADMVVRFGDCMGLVHVRDRQQITEADLNRLVASATFGSCTNASGWKRLLG</sequence>
<evidence type="ECO:0000313" key="3">
    <source>
        <dbReference type="Proteomes" id="UP000624709"/>
    </source>
</evidence>
<keyword evidence="1" id="KW-1133">Transmembrane helix</keyword>
<proteinExistence type="predicted"/>
<dbReference type="EMBL" id="BOMS01000150">
    <property type="protein sequence ID" value="GIE72596.1"/>
    <property type="molecule type" value="Genomic_DNA"/>
</dbReference>
<accession>A0ABQ4BQL8</accession>
<evidence type="ECO:0000313" key="2">
    <source>
        <dbReference type="EMBL" id="GIE72596.1"/>
    </source>
</evidence>
<evidence type="ECO:0000256" key="1">
    <source>
        <dbReference type="SAM" id="Phobius"/>
    </source>
</evidence>
<feature type="transmembrane region" description="Helical" evidence="1">
    <location>
        <begin position="43"/>
        <end position="64"/>
    </location>
</feature>
<keyword evidence="3" id="KW-1185">Reference proteome</keyword>
<protein>
    <submittedName>
        <fullName evidence="2">Uncharacterized protein</fullName>
    </submittedName>
</protein>
<keyword evidence="1" id="KW-0472">Membrane</keyword>
<gene>
    <name evidence="2" type="ORF">Apa02nite_087040</name>
</gene>
<organism evidence="2 3">
    <name type="scientific">Actinoplanes palleronii</name>
    <dbReference type="NCBI Taxonomy" id="113570"/>
    <lineage>
        <taxon>Bacteria</taxon>
        <taxon>Bacillati</taxon>
        <taxon>Actinomycetota</taxon>
        <taxon>Actinomycetes</taxon>
        <taxon>Micromonosporales</taxon>
        <taxon>Micromonosporaceae</taxon>
        <taxon>Actinoplanes</taxon>
    </lineage>
</organism>
<reference evidence="2 3" key="1">
    <citation type="submission" date="2021-01" db="EMBL/GenBank/DDBJ databases">
        <title>Whole genome shotgun sequence of Actinoplanes palleronii NBRC 14916.</title>
        <authorList>
            <person name="Komaki H."/>
            <person name="Tamura T."/>
        </authorList>
    </citation>
    <scope>NUCLEOTIDE SEQUENCE [LARGE SCALE GENOMIC DNA]</scope>
    <source>
        <strain evidence="2 3">NBRC 14916</strain>
    </source>
</reference>
<name>A0ABQ4BQL8_9ACTN</name>